<evidence type="ECO:0000313" key="1">
    <source>
        <dbReference type="EMBL" id="MBI3015894.1"/>
    </source>
</evidence>
<evidence type="ECO:0000313" key="2">
    <source>
        <dbReference type="Proteomes" id="UP000741360"/>
    </source>
</evidence>
<gene>
    <name evidence="1" type="ORF">HYY65_12755</name>
</gene>
<sequence length="75" mass="8633">MPRGKMVYVSEEAHRKLKLLAARRNRPMGEVVEELVGQELADLLNLWTSPEGLMLQQKLLAQIWEDPALDVYNDD</sequence>
<protein>
    <submittedName>
        <fullName evidence="1">Uncharacterized protein</fullName>
    </submittedName>
</protein>
<accession>A0A932M1V4</accession>
<dbReference type="Gene3D" id="1.10.1220.10">
    <property type="entry name" value="Met repressor-like"/>
    <property type="match status" value="1"/>
</dbReference>
<dbReference type="SUPFAM" id="SSF47598">
    <property type="entry name" value="Ribbon-helix-helix"/>
    <property type="match status" value="1"/>
</dbReference>
<dbReference type="Proteomes" id="UP000741360">
    <property type="component" value="Unassembled WGS sequence"/>
</dbReference>
<reference evidence="1" key="1">
    <citation type="submission" date="2020-07" db="EMBL/GenBank/DDBJ databases">
        <title>Huge and variable diversity of episymbiotic CPR bacteria and DPANN archaea in groundwater ecosystems.</title>
        <authorList>
            <person name="He C.Y."/>
            <person name="Keren R."/>
            <person name="Whittaker M."/>
            <person name="Farag I.F."/>
            <person name="Doudna J."/>
            <person name="Cate J.H.D."/>
            <person name="Banfield J.F."/>
        </authorList>
    </citation>
    <scope>NUCLEOTIDE SEQUENCE</scope>
    <source>
        <strain evidence="1">NC_groundwater_717_Ag_S-0.2um_59_8</strain>
    </source>
</reference>
<name>A0A932M1V4_UNCTE</name>
<proteinExistence type="predicted"/>
<dbReference type="InterPro" id="IPR010985">
    <property type="entry name" value="Ribbon_hlx_hlx"/>
</dbReference>
<dbReference type="GO" id="GO:0006355">
    <property type="term" value="P:regulation of DNA-templated transcription"/>
    <property type="evidence" value="ECO:0007669"/>
    <property type="project" value="InterPro"/>
</dbReference>
<organism evidence="1 2">
    <name type="scientific">Tectimicrobiota bacterium</name>
    <dbReference type="NCBI Taxonomy" id="2528274"/>
    <lineage>
        <taxon>Bacteria</taxon>
        <taxon>Pseudomonadati</taxon>
        <taxon>Nitrospinota/Tectimicrobiota group</taxon>
        <taxon>Candidatus Tectimicrobiota</taxon>
    </lineage>
</organism>
<dbReference type="EMBL" id="JACPSX010000245">
    <property type="protein sequence ID" value="MBI3015894.1"/>
    <property type="molecule type" value="Genomic_DNA"/>
</dbReference>
<dbReference type="AlphaFoldDB" id="A0A932M1V4"/>
<dbReference type="InterPro" id="IPR013321">
    <property type="entry name" value="Arc_rbn_hlx_hlx"/>
</dbReference>
<comment type="caution">
    <text evidence="1">The sequence shown here is derived from an EMBL/GenBank/DDBJ whole genome shotgun (WGS) entry which is preliminary data.</text>
</comment>